<organism evidence="1 2">
    <name type="scientific">Clonorchis sinensis</name>
    <name type="common">Chinese liver fluke</name>
    <dbReference type="NCBI Taxonomy" id="79923"/>
    <lineage>
        <taxon>Eukaryota</taxon>
        <taxon>Metazoa</taxon>
        <taxon>Spiralia</taxon>
        <taxon>Lophotrochozoa</taxon>
        <taxon>Platyhelminthes</taxon>
        <taxon>Trematoda</taxon>
        <taxon>Digenea</taxon>
        <taxon>Opisthorchiida</taxon>
        <taxon>Opisthorchiata</taxon>
        <taxon>Opisthorchiidae</taxon>
        <taxon>Clonorchis</taxon>
    </lineage>
</organism>
<dbReference type="Proteomes" id="UP000008909">
    <property type="component" value="Unassembled WGS sequence"/>
</dbReference>
<dbReference type="EMBL" id="DF144819">
    <property type="protein sequence ID" value="GAA57528.1"/>
    <property type="molecule type" value="Genomic_DNA"/>
</dbReference>
<sequence>MLGGVCVPAMLTQANLRRKKAGTISTGQLGDHVRTNTIIVVNSMRNQGEDSVCDSTAEGTVYGGRHLTVYIKVRQLYRNYGVFFWTPYQPLLVVQWSQFGKFVSQVSVVKCNDGKFRVLVLCGNQAGGSRTTDDKRSKTHVDYINLLGMLSKNALVKYCFTQQPTRLISQKSESVLYATTATRNSIRREKLLGWKHFEKSFGLTMLAGLGSLPAINRPRVFTPFLSGLRWLQKSNAVPNPISRNLFGLIQPCIAVPLPKGINTVYVDQPVVHPLNYALMISPRMVTKRLHVNYQARRTDQQLPDQQPINSPELPIFRHITNL</sequence>
<protein>
    <submittedName>
        <fullName evidence="1">Uncharacterized protein</fullName>
    </submittedName>
</protein>
<reference evidence="1" key="1">
    <citation type="journal article" date="2011" name="Genome Biol.">
        <title>The draft genome of the carcinogenic human liver fluke Clonorchis sinensis.</title>
        <authorList>
            <person name="Wang X."/>
            <person name="Chen W."/>
            <person name="Huang Y."/>
            <person name="Sun J."/>
            <person name="Men J."/>
            <person name="Liu H."/>
            <person name="Luo F."/>
            <person name="Guo L."/>
            <person name="Lv X."/>
            <person name="Deng C."/>
            <person name="Zhou C."/>
            <person name="Fan Y."/>
            <person name="Li X."/>
            <person name="Huang L."/>
            <person name="Hu Y."/>
            <person name="Liang C."/>
            <person name="Hu X."/>
            <person name="Xu J."/>
            <person name="Yu X."/>
        </authorList>
    </citation>
    <scope>NUCLEOTIDE SEQUENCE [LARGE SCALE GENOMIC DNA]</scope>
    <source>
        <strain evidence="1">Henan</strain>
    </source>
</reference>
<keyword evidence="2" id="KW-1185">Reference proteome</keyword>
<name>G7YX48_CLOSI</name>
<reference key="2">
    <citation type="submission" date="2011-10" db="EMBL/GenBank/DDBJ databases">
        <title>The genome and transcriptome sequence of Clonorchis sinensis provide insights into the carcinogenic liver fluke.</title>
        <authorList>
            <person name="Wang X."/>
            <person name="Huang Y."/>
            <person name="Chen W."/>
            <person name="Liu H."/>
            <person name="Guo L."/>
            <person name="Chen Y."/>
            <person name="Luo F."/>
            <person name="Zhou W."/>
            <person name="Sun J."/>
            <person name="Mao Q."/>
            <person name="Liang P."/>
            <person name="Zhou C."/>
            <person name="Tian Y."/>
            <person name="Men J."/>
            <person name="Lv X."/>
            <person name="Huang L."/>
            <person name="Zhou J."/>
            <person name="Hu Y."/>
            <person name="Li R."/>
            <person name="Zhang F."/>
            <person name="Lei H."/>
            <person name="Li X."/>
            <person name="Hu X."/>
            <person name="Liang C."/>
            <person name="Xu J."/>
            <person name="Wu Z."/>
            <person name="Yu X."/>
        </authorList>
    </citation>
    <scope>NUCLEOTIDE SEQUENCE</scope>
    <source>
        <strain>Henan</strain>
    </source>
</reference>
<evidence type="ECO:0000313" key="1">
    <source>
        <dbReference type="EMBL" id="GAA57528.1"/>
    </source>
</evidence>
<proteinExistence type="predicted"/>
<accession>G7YX48</accession>
<gene>
    <name evidence="1" type="ORF">CLF_112849</name>
</gene>
<dbReference type="AlphaFoldDB" id="G7YX48"/>
<evidence type="ECO:0000313" key="2">
    <source>
        <dbReference type="Proteomes" id="UP000008909"/>
    </source>
</evidence>